<accession>A0A8D8RB39</accession>
<reference evidence="1" key="1">
    <citation type="submission" date="2021-05" db="EMBL/GenBank/DDBJ databases">
        <authorList>
            <person name="Alioto T."/>
            <person name="Alioto T."/>
            <person name="Gomez Garrido J."/>
        </authorList>
    </citation>
    <scope>NUCLEOTIDE SEQUENCE</scope>
</reference>
<protein>
    <submittedName>
        <fullName evidence="1">Uncharacterized protein</fullName>
    </submittedName>
</protein>
<name>A0A8D8RB39_9HEMI</name>
<proteinExistence type="predicted"/>
<organism evidence="1">
    <name type="scientific">Cacopsylla melanoneura</name>
    <dbReference type="NCBI Taxonomy" id="428564"/>
    <lineage>
        <taxon>Eukaryota</taxon>
        <taxon>Metazoa</taxon>
        <taxon>Ecdysozoa</taxon>
        <taxon>Arthropoda</taxon>
        <taxon>Hexapoda</taxon>
        <taxon>Insecta</taxon>
        <taxon>Pterygota</taxon>
        <taxon>Neoptera</taxon>
        <taxon>Paraneoptera</taxon>
        <taxon>Hemiptera</taxon>
        <taxon>Sternorrhyncha</taxon>
        <taxon>Psylloidea</taxon>
        <taxon>Psyllidae</taxon>
        <taxon>Psyllinae</taxon>
        <taxon>Cacopsylla</taxon>
    </lineage>
</organism>
<evidence type="ECO:0000313" key="1">
    <source>
        <dbReference type="EMBL" id="CAG6647391.1"/>
    </source>
</evidence>
<sequence length="105" mass="12048">MCVRNEYMHGNNTNNICHSTKSPKFLVIVVFQKPLLSHELDVQWKQKITLLAQNNRYLHYLLRGIEAPASRCPLSNAQQGMVGGNNFKKKKVLKGFIHSFICCVF</sequence>
<dbReference type="AlphaFoldDB" id="A0A8D8RB39"/>
<dbReference type="EMBL" id="HBUF01146723">
    <property type="protein sequence ID" value="CAG6647391.1"/>
    <property type="molecule type" value="Transcribed_RNA"/>
</dbReference>